<dbReference type="PaxDb" id="67767-A0A0J7K4A8"/>
<reference evidence="1 2" key="1">
    <citation type="submission" date="2015-04" db="EMBL/GenBank/DDBJ databases">
        <title>Lasius niger genome sequencing.</title>
        <authorList>
            <person name="Konorov E.A."/>
            <person name="Nikitin M.A."/>
            <person name="Kirill M.V."/>
            <person name="Chang P."/>
        </authorList>
    </citation>
    <scope>NUCLEOTIDE SEQUENCE [LARGE SCALE GENOMIC DNA]</scope>
    <source>
        <tissue evidence="1">Whole</tissue>
    </source>
</reference>
<keyword evidence="2" id="KW-1185">Reference proteome</keyword>
<sequence>MLIGRNLVLSPTFGWNLRFTFSLSSSPTSRKVFQSTRKYRPLLRLVGKTGSGARVVPPKDSSSATRFALDDVGVNVSREAELFLAESGVIGVVSVVTVVEIVEETSADSANKIRDKV</sequence>
<evidence type="ECO:0000313" key="2">
    <source>
        <dbReference type="Proteomes" id="UP000036403"/>
    </source>
</evidence>
<organism evidence="1 2">
    <name type="scientific">Lasius niger</name>
    <name type="common">Black garden ant</name>
    <dbReference type="NCBI Taxonomy" id="67767"/>
    <lineage>
        <taxon>Eukaryota</taxon>
        <taxon>Metazoa</taxon>
        <taxon>Ecdysozoa</taxon>
        <taxon>Arthropoda</taxon>
        <taxon>Hexapoda</taxon>
        <taxon>Insecta</taxon>
        <taxon>Pterygota</taxon>
        <taxon>Neoptera</taxon>
        <taxon>Endopterygota</taxon>
        <taxon>Hymenoptera</taxon>
        <taxon>Apocrita</taxon>
        <taxon>Aculeata</taxon>
        <taxon>Formicoidea</taxon>
        <taxon>Formicidae</taxon>
        <taxon>Formicinae</taxon>
        <taxon>Lasius</taxon>
        <taxon>Lasius</taxon>
    </lineage>
</organism>
<gene>
    <name evidence="1" type="ORF">RF55_16455</name>
</gene>
<protein>
    <submittedName>
        <fullName evidence="1">Dynein heavy chain 6</fullName>
    </submittedName>
</protein>
<accession>A0A0J7K4A8</accession>
<dbReference type="EMBL" id="LBMM01014485">
    <property type="protein sequence ID" value="KMQ85157.1"/>
    <property type="molecule type" value="Genomic_DNA"/>
</dbReference>
<evidence type="ECO:0000313" key="1">
    <source>
        <dbReference type="EMBL" id="KMQ85157.1"/>
    </source>
</evidence>
<dbReference type="AlphaFoldDB" id="A0A0J7K4A8"/>
<dbReference type="Proteomes" id="UP000036403">
    <property type="component" value="Unassembled WGS sequence"/>
</dbReference>
<proteinExistence type="predicted"/>
<comment type="caution">
    <text evidence="1">The sequence shown here is derived from an EMBL/GenBank/DDBJ whole genome shotgun (WGS) entry which is preliminary data.</text>
</comment>
<name>A0A0J7K4A8_LASNI</name>